<dbReference type="EMBL" id="FUXL01000009">
    <property type="protein sequence ID" value="SKA24793.1"/>
    <property type="molecule type" value="Genomic_DNA"/>
</dbReference>
<dbReference type="STRING" id="1365950.SAMN05428963_109133"/>
<dbReference type="RefSeq" id="WP_207552956.1">
    <property type="nucleotide sequence ID" value="NZ_FUXL01000009.1"/>
</dbReference>
<evidence type="ECO:0008006" key="3">
    <source>
        <dbReference type="Google" id="ProtNLM"/>
    </source>
</evidence>
<reference evidence="1 2" key="1">
    <citation type="submission" date="2017-02" db="EMBL/GenBank/DDBJ databases">
        <authorList>
            <person name="Peterson S.W."/>
        </authorList>
    </citation>
    <scope>NUCLEOTIDE SEQUENCE [LARGE SCALE GENOMIC DNA]</scope>
    <source>
        <strain evidence="1 2">USBA 369</strain>
    </source>
</reference>
<evidence type="ECO:0000313" key="2">
    <source>
        <dbReference type="Proteomes" id="UP000190135"/>
    </source>
</evidence>
<evidence type="ECO:0000313" key="1">
    <source>
        <dbReference type="EMBL" id="SKA24793.1"/>
    </source>
</evidence>
<sequence length="110" mass="11568">MSAPAGCRLVGRWRIVGADLWNRATLDLCGPATMTIGPQNHGEIAFGALQASPDLGYSPSTVSFTWMGDDDMHEVSGDGFAELLDDGSIECGFRSKPAGYSDLMSATIPG</sequence>
<dbReference type="Proteomes" id="UP000190135">
    <property type="component" value="Unassembled WGS sequence"/>
</dbReference>
<protein>
    <recommendedName>
        <fullName evidence="3">Avidin family protein</fullName>
    </recommendedName>
</protein>
<keyword evidence="2" id="KW-1185">Reference proteome</keyword>
<dbReference type="AlphaFoldDB" id="A0A1T4S983"/>
<gene>
    <name evidence="1" type="ORF">SAMN05428963_109133</name>
</gene>
<accession>A0A1T4S983</accession>
<organism evidence="1 2">
    <name type="scientific">Consotaella salsifontis</name>
    <dbReference type="NCBI Taxonomy" id="1365950"/>
    <lineage>
        <taxon>Bacteria</taxon>
        <taxon>Pseudomonadati</taxon>
        <taxon>Pseudomonadota</taxon>
        <taxon>Alphaproteobacteria</taxon>
        <taxon>Hyphomicrobiales</taxon>
        <taxon>Aurantimonadaceae</taxon>
        <taxon>Consotaella</taxon>
    </lineage>
</organism>
<name>A0A1T4S983_9HYPH</name>
<proteinExistence type="predicted"/>